<accession>A0A2V5H999</accession>
<comment type="subcellular location">
    <subcellularLocation>
        <location evidence="1">Membrane</location>
        <topology evidence="1">Multi-pass membrane protein</topology>
    </subcellularLocation>
</comment>
<dbReference type="EMBL" id="KZ825127">
    <property type="protein sequence ID" value="PYI20161.1"/>
    <property type="molecule type" value="Genomic_DNA"/>
</dbReference>
<dbReference type="GO" id="GO:0016020">
    <property type="term" value="C:membrane"/>
    <property type="evidence" value="ECO:0007669"/>
    <property type="project" value="UniProtKB-SubCell"/>
</dbReference>
<dbReference type="STRING" id="1450538.A0A2V5H999"/>
<dbReference type="AlphaFoldDB" id="A0A2V5H999"/>
<dbReference type="Gene3D" id="1.20.1250.20">
    <property type="entry name" value="MFS general substrate transporter like domains"/>
    <property type="match status" value="1"/>
</dbReference>
<protein>
    <submittedName>
        <fullName evidence="6">Uncharacterized protein</fullName>
    </submittedName>
</protein>
<feature type="transmembrane region" description="Helical" evidence="5">
    <location>
        <begin position="7"/>
        <end position="25"/>
    </location>
</feature>
<keyword evidence="4 5" id="KW-0472">Membrane</keyword>
<evidence type="ECO:0000256" key="2">
    <source>
        <dbReference type="ARBA" id="ARBA00022692"/>
    </source>
</evidence>
<evidence type="ECO:0000313" key="7">
    <source>
        <dbReference type="Proteomes" id="UP000249829"/>
    </source>
</evidence>
<dbReference type="PANTHER" id="PTHR48022">
    <property type="entry name" value="PLASTIDIC GLUCOSE TRANSPORTER 4"/>
    <property type="match status" value="1"/>
</dbReference>
<evidence type="ECO:0000313" key="6">
    <source>
        <dbReference type="EMBL" id="PYI20161.1"/>
    </source>
</evidence>
<sequence>MWRWRDPVVIVCAAILITALPWLALESPHQFITRGHITTAFETLRKTRPSAIVAARDLYRVYAFSPRRSSSLTPAARRAIISSTAIMLTRVLIAPQLLNMYINIRTRSEALRLELDSLSMAVSLSFIMLLAILPIFSVPFFETLDIAINYTLSLFHFASGSFSDVWAAICTVYAVEVLPSHCREKGFALTVSIYQALRVVFESISPIPFDYYEPDDSGVSKVAGVYRLAAMCTFPVTLVLVIFVVRETRKVPLEDMGHLFEARNRDLALYQVRVVWPYLFRRYVLWQKVVLEPFEESRYGRGAIALE</sequence>
<organism evidence="6 7">
    <name type="scientific">Aspergillus violaceofuscus (strain CBS 115571)</name>
    <dbReference type="NCBI Taxonomy" id="1450538"/>
    <lineage>
        <taxon>Eukaryota</taxon>
        <taxon>Fungi</taxon>
        <taxon>Dikarya</taxon>
        <taxon>Ascomycota</taxon>
        <taxon>Pezizomycotina</taxon>
        <taxon>Eurotiomycetes</taxon>
        <taxon>Eurotiomycetidae</taxon>
        <taxon>Eurotiales</taxon>
        <taxon>Aspergillaceae</taxon>
        <taxon>Aspergillus</taxon>
    </lineage>
</organism>
<keyword evidence="2 5" id="KW-0812">Transmembrane</keyword>
<gene>
    <name evidence="6" type="ORF">BO99DRAFT_115207</name>
</gene>
<evidence type="ECO:0000256" key="5">
    <source>
        <dbReference type="SAM" id="Phobius"/>
    </source>
</evidence>
<dbReference type="InterPro" id="IPR050360">
    <property type="entry name" value="MFS_Sugar_Transporters"/>
</dbReference>
<keyword evidence="7" id="KW-1185">Reference proteome</keyword>
<evidence type="ECO:0000256" key="4">
    <source>
        <dbReference type="ARBA" id="ARBA00023136"/>
    </source>
</evidence>
<dbReference type="SUPFAM" id="SSF103473">
    <property type="entry name" value="MFS general substrate transporter"/>
    <property type="match status" value="1"/>
</dbReference>
<dbReference type="GO" id="GO:0005351">
    <property type="term" value="F:carbohydrate:proton symporter activity"/>
    <property type="evidence" value="ECO:0007669"/>
    <property type="project" value="TreeGrafter"/>
</dbReference>
<keyword evidence="3 5" id="KW-1133">Transmembrane helix</keyword>
<evidence type="ECO:0000256" key="3">
    <source>
        <dbReference type="ARBA" id="ARBA00022989"/>
    </source>
</evidence>
<dbReference type="Pfam" id="PF00083">
    <property type="entry name" value="Sugar_tr"/>
    <property type="match status" value="1"/>
</dbReference>
<reference evidence="6 7" key="1">
    <citation type="submission" date="2018-02" db="EMBL/GenBank/DDBJ databases">
        <title>The genomes of Aspergillus section Nigri reveals drivers in fungal speciation.</title>
        <authorList>
            <consortium name="DOE Joint Genome Institute"/>
            <person name="Vesth T.C."/>
            <person name="Nybo J."/>
            <person name="Theobald S."/>
            <person name="Brandl J."/>
            <person name="Frisvad J.C."/>
            <person name="Nielsen K.F."/>
            <person name="Lyhne E.K."/>
            <person name="Kogle M.E."/>
            <person name="Kuo A."/>
            <person name="Riley R."/>
            <person name="Clum A."/>
            <person name="Nolan M."/>
            <person name="Lipzen A."/>
            <person name="Salamov A."/>
            <person name="Henrissat B."/>
            <person name="Wiebenga A."/>
            <person name="De vries R.P."/>
            <person name="Grigoriev I.V."/>
            <person name="Mortensen U.H."/>
            <person name="Andersen M.R."/>
            <person name="Baker S.E."/>
        </authorList>
    </citation>
    <scope>NUCLEOTIDE SEQUENCE [LARGE SCALE GENOMIC DNA]</scope>
    <source>
        <strain evidence="6 7">CBS 115571</strain>
    </source>
</reference>
<dbReference type="Proteomes" id="UP000249829">
    <property type="component" value="Unassembled WGS sequence"/>
</dbReference>
<name>A0A2V5H999_ASPV1</name>
<dbReference type="InterPro" id="IPR036259">
    <property type="entry name" value="MFS_trans_sf"/>
</dbReference>
<feature type="transmembrane region" description="Helical" evidence="5">
    <location>
        <begin position="153"/>
        <end position="175"/>
    </location>
</feature>
<dbReference type="PANTHER" id="PTHR48022:SF2">
    <property type="entry name" value="PLASTIDIC GLUCOSE TRANSPORTER 4"/>
    <property type="match status" value="1"/>
</dbReference>
<evidence type="ECO:0000256" key="1">
    <source>
        <dbReference type="ARBA" id="ARBA00004141"/>
    </source>
</evidence>
<proteinExistence type="predicted"/>
<dbReference type="InterPro" id="IPR005828">
    <property type="entry name" value="MFS_sugar_transport-like"/>
</dbReference>
<feature type="transmembrane region" description="Helical" evidence="5">
    <location>
        <begin position="118"/>
        <end position="141"/>
    </location>
</feature>
<dbReference type="OMA" id="MRETANI"/>
<feature type="transmembrane region" description="Helical" evidence="5">
    <location>
        <begin position="225"/>
        <end position="245"/>
    </location>
</feature>